<dbReference type="InterPro" id="IPR009081">
    <property type="entry name" value="PP-bd_ACP"/>
</dbReference>
<accession>A0A109IFG5</accession>
<organism evidence="1 2">
    <name type="scientific">Micromonospora rifamycinica</name>
    <dbReference type="NCBI Taxonomy" id="291594"/>
    <lineage>
        <taxon>Bacteria</taxon>
        <taxon>Bacillati</taxon>
        <taxon>Actinomycetota</taxon>
        <taxon>Actinomycetes</taxon>
        <taxon>Micromonosporales</taxon>
        <taxon>Micromonosporaceae</taxon>
        <taxon>Micromonospora</taxon>
    </lineage>
</organism>
<dbReference type="OrthoDB" id="3785691at2"/>
<dbReference type="RefSeq" id="WP_067315344.1">
    <property type="nucleotide sequence ID" value="NZ_CP109472.1"/>
</dbReference>
<dbReference type="PROSITE" id="PS00012">
    <property type="entry name" value="PHOSPHOPANTETHEINE"/>
    <property type="match status" value="1"/>
</dbReference>
<dbReference type="PROSITE" id="PS50075">
    <property type="entry name" value="CARRIER"/>
    <property type="match status" value="1"/>
</dbReference>
<dbReference type="SUPFAM" id="SSF47336">
    <property type="entry name" value="ACP-like"/>
    <property type="match status" value="1"/>
</dbReference>
<sequence length="102" mass="10948">MPAAQDTILAELTEMIHAVLGDFADDQVVTMDTSFSADLGMESIDVIALAGRLQSRYGDTVNFAHFVAKLDLETVRELKVGQLVEHIAESLAQADEVGAGSR</sequence>
<dbReference type="InterPro" id="IPR006162">
    <property type="entry name" value="Ppantetheine_attach_site"/>
</dbReference>
<gene>
    <name evidence="1" type="ORF">GA0070623_1280</name>
</gene>
<dbReference type="EMBL" id="LT607752">
    <property type="protein sequence ID" value="SCG45707.1"/>
    <property type="molecule type" value="Genomic_DNA"/>
</dbReference>
<dbReference type="Pfam" id="PF00550">
    <property type="entry name" value="PP-binding"/>
    <property type="match status" value="1"/>
</dbReference>
<evidence type="ECO:0000313" key="2">
    <source>
        <dbReference type="Proteomes" id="UP000198226"/>
    </source>
</evidence>
<reference evidence="2" key="1">
    <citation type="submission" date="2016-06" db="EMBL/GenBank/DDBJ databases">
        <authorList>
            <person name="Varghese N."/>
            <person name="Submissions Spin"/>
        </authorList>
    </citation>
    <scope>NUCLEOTIDE SEQUENCE [LARGE SCALE GENOMIC DNA]</scope>
    <source>
        <strain evidence="2">DSM 44983</strain>
    </source>
</reference>
<evidence type="ECO:0000313" key="1">
    <source>
        <dbReference type="EMBL" id="SCG45707.1"/>
    </source>
</evidence>
<dbReference type="Proteomes" id="UP000198226">
    <property type="component" value="Chromosome I"/>
</dbReference>
<dbReference type="Gene3D" id="1.10.1200.10">
    <property type="entry name" value="ACP-like"/>
    <property type="match status" value="1"/>
</dbReference>
<keyword evidence="2" id="KW-1185">Reference proteome</keyword>
<dbReference type="AlphaFoldDB" id="A0A109IFG5"/>
<proteinExistence type="predicted"/>
<protein>
    <submittedName>
        <fullName evidence="1">Acyl carrier protein</fullName>
    </submittedName>
</protein>
<dbReference type="InterPro" id="IPR036736">
    <property type="entry name" value="ACP-like_sf"/>
</dbReference>
<name>A0A109IFG5_9ACTN</name>